<dbReference type="AlphaFoldDB" id="A0A1M7JNU0"/>
<dbReference type="Pfam" id="PF19054">
    <property type="entry name" value="DUF5753"/>
    <property type="match status" value="1"/>
</dbReference>
<dbReference type="Proteomes" id="UP000184440">
    <property type="component" value="Unassembled WGS sequence"/>
</dbReference>
<evidence type="ECO:0000313" key="3">
    <source>
        <dbReference type="Proteomes" id="UP000184440"/>
    </source>
</evidence>
<dbReference type="PROSITE" id="PS50943">
    <property type="entry name" value="HTH_CROC1"/>
    <property type="match status" value="1"/>
</dbReference>
<dbReference type="SUPFAM" id="SSF47413">
    <property type="entry name" value="lambda repressor-like DNA-binding domains"/>
    <property type="match status" value="1"/>
</dbReference>
<keyword evidence="3" id="KW-1185">Reference proteome</keyword>
<dbReference type="RefSeq" id="WP_073251551.1">
    <property type="nucleotide sequence ID" value="NZ_FRCS01000001.1"/>
</dbReference>
<dbReference type="InterPro" id="IPR043917">
    <property type="entry name" value="DUF5753"/>
</dbReference>
<evidence type="ECO:0000259" key="1">
    <source>
        <dbReference type="PROSITE" id="PS50943"/>
    </source>
</evidence>
<evidence type="ECO:0000313" key="2">
    <source>
        <dbReference type="EMBL" id="SHM54561.1"/>
    </source>
</evidence>
<protein>
    <submittedName>
        <fullName evidence="2">Helix-turn-helix domain-containing protein</fullName>
    </submittedName>
</protein>
<dbReference type="Pfam" id="PF13560">
    <property type="entry name" value="HTH_31"/>
    <property type="match status" value="1"/>
</dbReference>
<feature type="domain" description="HTH cro/C1-type" evidence="1">
    <location>
        <begin position="21"/>
        <end position="75"/>
    </location>
</feature>
<name>A0A1M7JNU0_9ACTN</name>
<dbReference type="CDD" id="cd00093">
    <property type="entry name" value="HTH_XRE"/>
    <property type="match status" value="1"/>
</dbReference>
<dbReference type="InterPro" id="IPR010982">
    <property type="entry name" value="Lambda_DNA-bd_dom_sf"/>
</dbReference>
<sequence length="281" mass="31743">MAEASSLSPPTLRRLEVAAALKRHREALELTTAEVLDATGFSASKLSRIETGNRRVQIPDLVRLCELYGLDNDEQERLTKLVGEARRTTRKPVVDNPDYTDLELAASAIDDYKTTIITGLLQTPDYTVALFRRFQPNIPNDLMEKVINDRRRRQEDIFRRPHPPRLNFVMDEAAIRRVVGGRSTMRGQLEHLARLSSEGPLTLQVIPFSVGAHPGMDGLFTIMSFDEAIRDRVYVDGLLPSTFLVAMEDLQRYRSLFGQLQELSLNPEESERLIGSVARAL</sequence>
<dbReference type="SMART" id="SM00530">
    <property type="entry name" value="HTH_XRE"/>
    <property type="match status" value="1"/>
</dbReference>
<accession>A0A1M7JNU0</accession>
<organism evidence="2 3">
    <name type="scientific">Cryptosporangium aurantiacum</name>
    <dbReference type="NCBI Taxonomy" id="134849"/>
    <lineage>
        <taxon>Bacteria</taxon>
        <taxon>Bacillati</taxon>
        <taxon>Actinomycetota</taxon>
        <taxon>Actinomycetes</taxon>
        <taxon>Cryptosporangiales</taxon>
        <taxon>Cryptosporangiaceae</taxon>
        <taxon>Cryptosporangium</taxon>
    </lineage>
</organism>
<gene>
    <name evidence="2" type="ORF">SAMN05443668_101860</name>
</gene>
<dbReference type="Gene3D" id="1.10.260.40">
    <property type="entry name" value="lambda repressor-like DNA-binding domains"/>
    <property type="match status" value="1"/>
</dbReference>
<proteinExistence type="predicted"/>
<reference evidence="2 3" key="1">
    <citation type="submission" date="2016-11" db="EMBL/GenBank/DDBJ databases">
        <authorList>
            <person name="Jaros S."/>
            <person name="Januszkiewicz K."/>
            <person name="Wedrychowicz H."/>
        </authorList>
    </citation>
    <scope>NUCLEOTIDE SEQUENCE [LARGE SCALE GENOMIC DNA]</scope>
    <source>
        <strain evidence="2 3">DSM 46144</strain>
    </source>
</reference>
<dbReference type="InterPro" id="IPR001387">
    <property type="entry name" value="Cro/C1-type_HTH"/>
</dbReference>
<dbReference type="STRING" id="134849.SAMN05443668_101860"/>
<dbReference type="GO" id="GO:0003677">
    <property type="term" value="F:DNA binding"/>
    <property type="evidence" value="ECO:0007669"/>
    <property type="project" value="InterPro"/>
</dbReference>
<dbReference type="EMBL" id="FRCS01000001">
    <property type="protein sequence ID" value="SHM54561.1"/>
    <property type="molecule type" value="Genomic_DNA"/>
</dbReference>